<feature type="repeat" description="ANK" evidence="12">
    <location>
        <begin position="546"/>
        <end position="578"/>
    </location>
</feature>
<dbReference type="PANTHER" id="PTHR47143:SF1">
    <property type="entry name" value="ION_TRANS DOMAIN-CONTAINING PROTEIN"/>
    <property type="match status" value="1"/>
</dbReference>
<keyword evidence="2" id="KW-0813">Transport</keyword>
<feature type="repeat" description="ANK" evidence="12">
    <location>
        <begin position="447"/>
        <end position="479"/>
    </location>
</feature>
<keyword evidence="4 13" id="KW-0812">Transmembrane</keyword>
<comment type="subcellular location">
    <subcellularLocation>
        <location evidence="1">Membrane</location>
        <topology evidence="1">Multi-pass membrane protein</topology>
    </subcellularLocation>
</comment>
<dbReference type="SUPFAM" id="SSF48403">
    <property type="entry name" value="Ankyrin repeat"/>
    <property type="match status" value="2"/>
</dbReference>
<keyword evidence="10" id="KW-0325">Glycoprotein</keyword>
<evidence type="ECO:0000259" key="14">
    <source>
        <dbReference type="Pfam" id="PF00520"/>
    </source>
</evidence>
<organism evidence="15 16">
    <name type="scientific">Biomphalaria glabrata</name>
    <name type="common">Bloodfluke planorb</name>
    <name type="synonym">Freshwater snail</name>
    <dbReference type="NCBI Taxonomy" id="6526"/>
    <lineage>
        <taxon>Eukaryota</taxon>
        <taxon>Metazoa</taxon>
        <taxon>Spiralia</taxon>
        <taxon>Lophotrochozoa</taxon>
        <taxon>Mollusca</taxon>
        <taxon>Gastropoda</taxon>
        <taxon>Heterobranchia</taxon>
        <taxon>Euthyneura</taxon>
        <taxon>Panpulmonata</taxon>
        <taxon>Hygrophila</taxon>
        <taxon>Lymnaeoidea</taxon>
        <taxon>Planorbidae</taxon>
        <taxon>Biomphalaria</taxon>
    </lineage>
</organism>
<evidence type="ECO:0000256" key="3">
    <source>
        <dbReference type="ARBA" id="ARBA00022606"/>
    </source>
</evidence>
<feature type="repeat" description="ANK" evidence="12">
    <location>
        <begin position="74"/>
        <end position="106"/>
    </location>
</feature>
<feature type="repeat" description="ANK" evidence="12">
    <location>
        <begin position="247"/>
        <end position="279"/>
    </location>
</feature>
<gene>
    <name evidence="16" type="primary">LOC106067605</name>
</gene>
<evidence type="ECO:0000256" key="5">
    <source>
        <dbReference type="ARBA" id="ARBA00022737"/>
    </source>
</evidence>
<dbReference type="PROSITE" id="PS50297">
    <property type="entry name" value="ANK_REP_REGION"/>
    <property type="match status" value="8"/>
</dbReference>
<feature type="transmembrane region" description="Helical" evidence="13">
    <location>
        <begin position="834"/>
        <end position="858"/>
    </location>
</feature>
<feature type="transmembrane region" description="Helical" evidence="13">
    <location>
        <begin position="930"/>
        <end position="954"/>
    </location>
</feature>
<dbReference type="SMART" id="SM00248">
    <property type="entry name" value="ANK"/>
    <property type="match status" value="15"/>
</dbReference>
<feature type="repeat" description="ANK" evidence="12">
    <location>
        <begin position="346"/>
        <end position="378"/>
    </location>
</feature>
<dbReference type="GO" id="GO:0005216">
    <property type="term" value="F:monoatomic ion channel activity"/>
    <property type="evidence" value="ECO:0007669"/>
    <property type="project" value="InterPro"/>
</dbReference>
<dbReference type="PANTHER" id="PTHR47143">
    <property type="entry name" value="TRANSIENT RECEPTOR POTENTIAL CATION CHANNEL PROTEIN PAINLESS"/>
    <property type="match status" value="1"/>
</dbReference>
<dbReference type="PRINTS" id="PR01415">
    <property type="entry name" value="ANKYRIN"/>
</dbReference>
<dbReference type="AlphaFoldDB" id="A0A9W2ZM37"/>
<protein>
    <submittedName>
        <fullName evidence="16">Serine/threonine-protein phosphatase 6 regulatory ankyrin repeat subunit B-like</fullName>
    </submittedName>
</protein>
<evidence type="ECO:0000256" key="12">
    <source>
        <dbReference type="PROSITE-ProRule" id="PRU00023"/>
    </source>
</evidence>
<evidence type="ECO:0000256" key="1">
    <source>
        <dbReference type="ARBA" id="ARBA00004141"/>
    </source>
</evidence>
<feature type="repeat" description="ANK" evidence="12">
    <location>
        <begin position="106"/>
        <end position="132"/>
    </location>
</feature>
<feature type="repeat" description="ANK" evidence="12">
    <location>
        <begin position="280"/>
        <end position="312"/>
    </location>
</feature>
<dbReference type="InterPro" id="IPR005821">
    <property type="entry name" value="Ion_trans_dom"/>
</dbReference>
<keyword evidence="3" id="KW-0716">Sensory transduction</keyword>
<evidence type="ECO:0000256" key="2">
    <source>
        <dbReference type="ARBA" id="ARBA00022448"/>
    </source>
</evidence>
<evidence type="ECO:0000256" key="11">
    <source>
        <dbReference type="ARBA" id="ARBA00023303"/>
    </source>
</evidence>
<feature type="transmembrane region" description="Helical" evidence="13">
    <location>
        <begin position="804"/>
        <end position="822"/>
    </location>
</feature>
<keyword evidence="6 13" id="KW-1133">Transmembrane helix</keyword>
<keyword evidence="9 13" id="KW-0472">Membrane</keyword>
<dbReference type="PROSITE" id="PS50088">
    <property type="entry name" value="ANK_REPEAT"/>
    <property type="match status" value="12"/>
</dbReference>
<proteinExistence type="predicted"/>
<dbReference type="Proteomes" id="UP001165740">
    <property type="component" value="Chromosome 2"/>
</dbReference>
<evidence type="ECO:0000256" key="10">
    <source>
        <dbReference type="ARBA" id="ARBA00023180"/>
    </source>
</evidence>
<dbReference type="Pfam" id="PF00023">
    <property type="entry name" value="Ank"/>
    <property type="match status" value="3"/>
</dbReference>
<evidence type="ECO:0000256" key="6">
    <source>
        <dbReference type="ARBA" id="ARBA00022989"/>
    </source>
</evidence>
<dbReference type="InterPro" id="IPR036770">
    <property type="entry name" value="Ankyrin_rpt-contain_sf"/>
</dbReference>
<feature type="transmembrane region" description="Helical" evidence="13">
    <location>
        <begin position="766"/>
        <end position="784"/>
    </location>
</feature>
<dbReference type="InterPro" id="IPR002110">
    <property type="entry name" value="Ankyrin_rpt"/>
</dbReference>
<dbReference type="InterPro" id="IPR052076">
    <property type="entry name" value="TRP_cation_channel"/>
</dbReference>
<dbReference type="RefSeq" id="XP_055876004.1">
    <property type="nucleotide sequence ID" value="XM_056020029.1"/>
</dbReference>
<dbReference type="Pfam" id="PF00520">
    <property type="entry name" value="Ion_trans"/>
    <property type="match status" value="1"/>
</dbReference>
<feature type="domain" description="Ion transport" evidence="14">
    <location>
        <begin position="771"/>
        <end position="964"/>
    </location>
</feature>
<evidence type="ECO:0000256" key="4">
    <source>
        <dbReference type="ARBA" id="ARBA00022692"/>
    </source>
</evidence>
<reference evidence="16" key="1">
    <citation type="submission" date="2025-08" db="UniProtKB">
        <authorList>
            <consortium name="RefSeq"/>
        </authorList>
    </citation>
    <scope>IDENTIFICATION</scope>
</reference>
<evidence type="ECO:0000313" key="15">
    <source>
        <dbReference type="Proteomes" id="UP001165740"/>
    </source>
</evidence>
<sequence>MGKLKIFPRTSNPRLSISMNMPEDIATWMLMNKKEYTEKMKLFQIIREGSLGELVSLMNTLKDAQSILNVKDDTGISPLHITSRFNKPEAAEILLQHGADPNISASRGSPLTVACRFKHEDVVKVLIKYGADPLLDVSSEGNVLHSIAISSTVSIAEIVFKSVKPPVNSRSKLGRTPLHCAAHSGNEEICLWLLRHGADPKAKCNRMSTPLMIASKHGHVNIIRSLIMSDKCSLNSADHMLNEVDDEGNGPLHYAVLDNKTEAVHELLQLGCCPNLQNNHSMTPLHFCAIDGDVNLVTLLSSYLANLELNDLKGQTPLHKASEHNRLGVVEVLLQLGADIDTQDNKMYTPLMIACHKGYVELVKLLLKHGAETSKKNNLSQTCLQVATIRSQYDVVQVLLSLGDKALLYGLDLFDQSALHQAAKLKDVKFINLLLEKGCSPTAFDALQETPLHIAAKNGSFETVKRLAEACSDLNCENYESKSPFFIACEVGNRKSMRALIQAGANVKDTDMHLRNTLAVAAMNGYSDIVQDLIEMGVPLNCRDEEKNTALHHACSNGHVDTVKVLLDANASVTTTNLNGLSPLGMAVMQHKTDVVLAMIDHSSWEESLSVRDKTGATCLDRMIANTPEGVKAVLDKCVRRSNHDPSHEDYKIEFNYKYIDPGPKDPMSKKNNYNAMATMMKYDREDLLSHDLCQSLMVYKWRRFGKAMFAFDSVLQMGFMVLMLLFYLSMTRPSDANYTCYATNSSNNTTLASWLILDRPIYTDYYFFTITYAIYGFGLFLIIRELKSALLLGCRYLKTWSFWMTLTSIVFILMCVTPPGYGPCDQNWRLFAYGAFWFLIRESIMVQRFAAIGLYFTMFFEVFGTMLKVFTLMIFFGFALNIPLSLMMKQDGFREPAQGLSSILAMTIGELNFRDNFIKGDNSPFDIDLYILFPLFCIIMNLSLMNLMIGVAVGDISKVERRAYLTRLKTQIKYLLDAEVMPSMCIRQWMHTESVIVMPNNHPKSLFTRLKRAYDSGEQILYMKKKIKNDFPLDTSVDLKHELEEQKVQINELNRLTRTALTMLNDLTQTLNRKDDSTHH</sequence>
<feature type="repeat" description="ANK" evidence="12">
    <location>
        <begin position="173"/>
        <end position="205"/>
    </location>
</feature>
<dbReference type="GO" id="GO:1902495">
    <property type="term" value="C:transmembrane transporter complex"/>
    <property type="evidence" value="ECO:0007669"/>
    <property type="project" value="TreeGrafter"/>
</dbReference>
<feature type="repeat" description="ANK" evidence="12">
    <location>
        <begin position="480"/>
        <end position="512"/>
    </location>
</feature>
<dbReference type="OrthoDB" id="1661883at2759"/>
<dbReference type="Pfam" id="PF12796">
    <property type="entry name" value="Ank_2"/>
    <property type="match status" value="4"/>
</dbReference>
<evidence type="ECO:0000313" key="16">
    <source>
        <dbReference type="RefSeq" id="XP_055876004.1"/>
    </source>
</evidence>
<dbReference type="GeneID" id="106067605"/>
<feature type="repeat" description="ANK" evidence="12">
    <location>
        <begin position="414"/>
        <end position="446"/>
    </location>
</feature>
<evidence type="ECO:0000256" key="7">
    <source>
        <dbReference type="ARBA" id="ARBA00023043"/>
    </source>
</evidence>
<feature type="transmembrane region" description="Helical" evidence="13">
    <location>
        <begin position="708"/>
        <end position="729"/>
    </location>
</feature>
<keyword evidence="5" id="KW-0677">Repeat</keyword>
<evidence type="ECO:0000256" key="9">
    <source>
        <dbReference type="ARBA" id="ARBA00023136"/>
    </source>
</evidence>
<evidence type="ECO:0000256" key="13">
    <source>
        <dbReference type="SAM" id="Phobius"/>
    </source>
</evidence>
<dbReference type="Gene3D" id="1.25.40.20">
    <property type="entry name" value="Ankyrin repeat-containing domain"/>
    <property type="match status" value="3"/>
</dbReference>
<feature type="repeat" description="ANK" evidence="12">
    <location>
        <begin position="313"/>
        <end position="345"/>
    </location>
</feature>
<keyword evidence="7 12" id="KW-0040">ANK repeat</keyword>
<keyword evidence="15" id="KW-1185">Reference proteome</keyword>
<keyword evidence="11" id="KW-0407">Ion channel</keyword>
<dbReference type="OMA" id="TCLDRMI"/>
<feature type="repeat" description="ANK" evidence="12">
    <location>
        <begin position="513"/>
        <end position="545"/>
    </location>
</feature>
<evidence type="ECO:0000256" key="8">
    <source>
        <dbReference type="ARBA" id="ARBA00023065"/>
    </source>
</evidence>
<feature type="transmembrane region" description="Helical" evidence="13">
    <location>
        <begin position="870"/>
        <end position="889"/>
    </location>
</feature>
<keyword evidence="8" id="KW-0406">Ion transport</keyword>
<name>A0A9W2ZM37_BIOGL</name>
<accession>A0A9W2ZM37</accession>